<dbReference type="GO" id="GO:0006508">
    <property type="term" value="P:proteolysis"/>
    <property type="evidence" value="ECO:0007669"/>
    <property type="project" value="UniProtKB-KW"/>
</dbReference>
<keyword evidence="4 9" id="KW-0812">Transmembrane</keyword>
<dbReference type="AlphaFoldDB" id="C9L5V5"/>
<evidence type="ECO:0000256" key="11">
    <source>
        <dbReference type="RuleBase" id="RU004181"/>
    </source>
</evidence>
<name>C9L5V5_BLAHA</name>
<evidence type="ECO:0000313" key="12">
    <source>
        <dbReference type="EMBL" id="EEX22537.1"/>
    </source>
</evidence>
<feature type="transmembrane region" description="Helical" evidence="9">
    <location>
        <begin position="95"/>
        <end position="113"/>
    </location>
</feature>
<comment type="subcellular location">
    <subcellularLocation>
        <location evidence="9">Cell membrane</location>
        <topology evidence="9">Multi-pass membrane protein</topology>
    </subcellularLocation>
</comment>
<dbReference type="EC" id="3.4.23.36" evidence="9"/>
<evidence type="ECO:0000256" key="3">
    <source>
        <dbReference type="ARBA" id="ARBA00022670"/>
    </source>
</evidence>
<evidence type="ECO:0000256" key="10">
    <source>
        <dbReference type="RuleBase" id="RU000594"/>
    </source>
</evidence>
<reference evidence="12" key="1">
    <citation type="submission" date="2009-09" db="EMBL/GenBank/DDBJ databases">
        <authorList>
            <person name="Weinstock G."/>
            <person name="Sodergren E."/>
            <person name="Clifton S."/>
            <person name="Fulton L."/>
            <person name="Fulton B."/>
            <person name="Courtney L."/>
            <person name="Fronick C."/>
            <person name="Harrison M."/>
            <person name="Strong C."/>
            <person name="Farmer C."/>
            <person name="Delahaunty K."/>
            <person name="Markovic C."/>
            <person name="Hall O."/>
            <person name="Minx P."/>
            <person name="Tomlinson C."/>
            <person name="Mitreva M."/>
            <person name="Nelson J."/>
            <person name="Hou S."/>
            <person name="Wollam A."/>
            <person name="Pepin K.H."/>
            <person name="Johnson M."/>
            <person name="Bhonagiri V."/>
            <person name="Nash W.E."/>
            <person name="Warren W."/>
            <person name="Chinwalla A."/>
            <person name="Mardis E.R."/>
            <person name="Wilson R.K."/>
        </authorList>
    </citation>
    <scope>NUCLEOTIDE SEQUENCE [LARGE SCALE GENOMIC DNA]</scope>
    <source>
        <strain evidence="12">DSM 20583</strain>
    </source>
</reference>
<dbReference type="PANTHER" id="PTHR33695:SF1">
    <property type="entry name" value="LIPOPROTEIN SIGNAL PEPTIDASE"/>
    <property type="match status" value="1"/>
</dbReference>
<comment type="caution">
    <text evidence="9">Lacks conserved residue(s) required for the propagation of feature annotation.</text>
</comment>
<evidence type="ECO:0000256" key="5">
    <source>
        <dbReference type="ARBA" id="ARBA00022750"/>
    </source>
</evidence>
<evidence type="ECO:0000256" key="8">
    <source>
        <dbReference type="ARBA" id="ARBA00023136"/>
    </source>
</evidence>
<evidence type="ECO:0000256" key="4">
    <source>
        <dbReference type="ARBA" id="ARBA00022692"/>
    </source>
</evidence>
<dbReference type="InterPro" id="IPR001872">
    <property type="entry name" value="Peptidase_A8"/>
</dbReference>
<evidence type="ECO:0000256" key="9">
    <source>
        <dbReference type="HAMAP-Rule" id="MF_00161"/>
    </source>
</evidence>
<dbReference type="Proteomes" id="UP000003755">
    <property type="component" value="Unassembled WGS sequence"/>
</dbReference>
<dbReference type="STRING" id="537007.BLAHAN_04762"/>
<keyword evidence="2 9" id="KW-1003">Cell membrane</keyword>
<dbReference type="eggNOG" id="COG0597">
    <property type="taxonomic scope" value="Bacteria"/>
</dbReference>
<dbReference type="Pfam" id="PF01252">
    <property type="entry name" value="Peptidase_A8"/>
    <property type="match status" value="1"/>
</dbReference>
<keyword evidence="3 9" id="KW-0645">Protease</keyword>
<comment type="caution">
    <text evidence="12">The sequence shown here is derived from an EMBL/GenBank/DDBJ whole genome shotgun (WGS) entry which is preliminary data.</text>
</comment>
<keyword evidence="8 9" id="KW-0472">Membrane</keyword>
<dbReference type="PROSITE" id="PS00855">
    <property type="entry name" value="SPASE_II"/>
    <property type="match status" value="1"/>
</dbReference>
<evidence type="ECO:0000256" key="6">
    <source>
        <dbReference type="ARBA" id="ARBA00022801"/>
    </source>
</evidence>
<gene>
    <name evidence="9 12" type="primary">lspA</name>
    <name evidence="12" type="ORF">BLAHAN_04762</name>
</gene>
<evidence type="ECO:0000256" key="7">
    <source>
        <dbReference type="ARBA" id="ARBA00022989"/>
    </source>
</evidence>
<dbReference type="HAMAP" id="MF_00161">
    <property type="entry name" value="LspA"/>
    <property type="match status" value="1"/>
</dbReference>
<dbReference type="PRINTS" id="PR00781">
    <property type="entry name" value="LIPOSIGPTASE"/>
</dbReference>
<dbReference type="UniPathway" id="UPA00665"/>
<sequence length="172" mass="19949">MRKKQRIFSFIQLFVAVALLTGFDQLTKLLAVKNLKGKADIPLIPDVLYFQYLENRGAAFGIFQDRKIFLVLLTSLILVGVCYVLWKIPADKKYIYLKLLCFLITAGGIGNLIDRVRLDYVIDFIYFAPIDFPVFNVADIYVSVGMVFLFIVVLFYYKDEDFEFLKWKNKGV</sequence>
<protein>
    <recommendedName>
        <fullName evidence="9">Lipoprotein signal peptidase</fullName>
        <ecNumber evidence="9">3.4.23.36</ecNumber>
    </recommendedName>
    <alternativeName>
        <fullName evidence="9">Prolipoprotein signal peptidase</fullName>
    </alternativeName>
    <alternativeName>
        <fullName evidence="9">Signal peptidase II</fullName>
        <shortName evidence="9">SPase II</shortName>
    </alternativeName>
</protein>
<comment type="similarity">
    <text evidence="1 9 11">Belongs to the peptidase A8 family.</text>
</comment>
<comment type="pathway">
    <text evidence="9">Protein modification; lipoprotein biosynthesis (signal peptide cleavage).</text>
</comment>
<dbReference type="PANTHER" id="PTHR33695">
    <property type="entry name" value="LIPOPROTEIN SIGNAL PEPTIDASE"/>
    <property type="match status" value="1"/>
</dbReference>
<dbReference type="GO" id="GO:0005886">
    <property type="term" value="C:plasma membrane"/>
    <property type="evidence" value="ECO:0007669"/>
    <property type="project" value="UniProtKB-SubCell"/>
</dbReference>
<feature type="active site" evidence="9">
    <location>
        <position position="123"/>
    </location>
</feature>
<dbReference type="KEGG" id="bhan:CGC63_07155"/>
<keyword evidence="13" id="KW-1185">Reference proteome</keyword>
<comment type="catalytic activity">
    <reaction evidence="9 10">
        <text>Release of signal peptides from bacterial membrane prolipoproteins. Hydrolyzes -Xaa-Yaa-Zaa-|-(S,diacylglyceryl)Cys-, in which Xaa is hydrophobic (preferably Leu), and Yaa (Ala or Ser) and Zaa (Gly or Ala) have small, neutral side chains.</text>
        <dbReference type="EC" id="3.4.23.36"/>
    </reaction>
</comment>
<evidence type="ECO:0000256" key="1">
    <source>
        <dbReference type="ARBA" id="ARBA00006139"/>
    </source>
</evidence>
<dbReference type="GO" id="GO:0004190">
    <property type="term" value="F:aspartic-type endopeptidase activity"/>
    <property type="evidence" value="ECO:0007669"/>
    <property type="project" value="UniProtKB-UniRule"/>
</dbReference>
<keyword evidence="7 9" id="KW-1133">Transmembrane helix</keyword>
<dbReference type="HOGENOM" id="CLU_083252_3_3_9"/>
<organism evidence="12 13">
    <name type="scientific">Blautia hansenii DSM 20583</name>
    <dbReference type="NCBI Taxonomy" id="537007"/>
    <lineage>
        <taxon>Bacteria</taxon>
        <taxon>Bacillati</taxon>
        <taxon>Bacillota</taxon>
        <taxon>Clostridia</taxon>
        <taxon>Lachnospirales</taxon>
        <taxon>Lachnospiraceae</taxon>
        <taxon>Blautia</taxon>
    </lineage>
</organism>
<dbReference type="NCBIfam" id="TIGR00077">
    <property type="entry name" value="lspA"/>
    <property type="match status" value="1"/>
</dbReference>
<proteinExistence type="inferred from homology"/>
<accession>C9L5V5</accession>
<keyword evidence="6 9" id="KW-0378">Hydrolase</keyword>
<dbReference type="EMBL" id="ABYU02000011">
    <property type="protein sequence ID" value="EEX22537.1"/>
    <property type="molecule type" value="Genomic_DNA"/>
</dbReference>
<dbReference type="RefSeq" id="WP_004221871.1">
    <property type="nucleotide sequence ID" value="NZ_CP022413.2"/>
</dbReference>
<evidence type="ECO:0000256" key="2">
    <source>
        <dbReference type="ARBA" id="ARBA00022475"/>
    </source>
</evidence>
<evidence type="ECO:0000313" key="13">
    <source>
        <dbReference type="Proteomes" id="UP000003755"/>
    </source>
</evidence>
<comment type="function">
    <text evidence="9 10">This protein specifically catalyzes the removal of signal peptides from prolipoproteins.</text>
</comment>
<feature type="active site" evidence="9">
    <location>
        <position position="139"/>
    </location>
</feature>
<feature type="transmembrane region" description="Helical" evidence="9">
    <location>
        <begin position="68"/>
        <end position="86"/>
    </location>
</feature>
<keyword evidence="5 9" id="KW-0064">Aspartyl protease</keyword>
<feature type="transmembrane region" description="Helical" evidence="9">
    <location>
        <begin position="133"/>
        <end position="157"/>
    </location>
</feature>